<evidence type="ECO:0000256" key="1">
    <source>
        <dbReference type="ARBA" id="ARBA00023027"/>
    </source>
</evidence>
<gene>
    <name evidence="3" type="ORF">M0R45_036767</name>
</gene>
<dbReference type="PANTHER" id="PTHR32009:SF159">
    <property type="entry name" value="TIR DOMAIN-CONTAINING PROTEIN"/>
    <property type="match status" value="1"/>
</dbReference>
<evidence type="ECO:0000313" key="3">
    <source>
        <dbReference type="EMBL" id="KAK9912935.1"/>
    </source>
</evidence>
<evidence type="ECO:0000259" key="2">
    <source>
        <dbReference type="PROSITE" id="PS50104"/>
    </source>
</evidence>
<comment type="caution">
    <text evidence="3">The sequence shown here is derived from an EMBL/GenBank/DDBJ whole genome shotgun (WGS) entry which is preliminary data.</text>
</comment>
<dbReference type="InterPro" id="IPR035897">
    <property type="entry name" value="Toll_tir_struct_dom_sf"/>
</dbReference>
<dbReference type="Proteomes" id="UP001457282">
    <property type="component" value="Unassembled WGS sequence"/>
</dbReference>
<keyword evidence="4" id="KW-1185">Reference proteome</keyword>
<reference evidence="3 4" key="1">
    <citation type="journal article" date="2023" name="G3 (Bethesda)">
        <title>A chromosome-length genome assembly and annotation of blackberry (Rubus argutus, cv. 'Hillquist').</title>
        <authorList>
            <person name="Bruna T."/>
            <person name="Aryal R."/>
            <person name="Dudchenko O."/>
            <person name="Sargent D.J."/>
            <person name="Mead D."/>
            <person name="Buti M."/>
            <person name="Cavallini A."/>
            <person name="Hytonen T."/>
            <person name="Andres J."/>
            <person name="Pham M."/>
            <person name="Weisz D."/>
            <person name="Mascagni F."/>
            <person name="Usai G."/>
            <person name="Natali L."/>
            <person name="Bassil N."/>
            <person name="Fernandez G.E."/>
            <person name="Lomsadze A."/>
            <person name="Armour M."/>
            <person name="Olukolu B."/>
            <person name="Poorten T."/>
            <person name="Britton C."/>
            <person name="Davik J."/>
            <person name="Ashrafi H."/>
            <person name="Aiden E.L."/>
            <person name="Borodovsky M."/>
            <person name="Worthington M."/>
        </authorList>
    </citation>
    <scope>NUCLEOTIDE SEQUENCE [LARGE SCALE GENOMIC DNA]</scope>
    <source>
        <strain evidence="3">PI 553951</strain>
    </source>
</reference>
<dbReference type="PANTHER" id="PTHR32009">
    <property type="entry name" value="TMV RESISTANCE PROTEIN N-LIKE"/>
    <property type="match status" value="1"/>
</dbReference>
<dbReference type="Pfam" id="PF01582">
    <property type="entry name" value="TIR"/>
    <property type="match status" value="1"/>
</dbReference>
<dbReference type="SUPFAM" id="SSF52200">
    <property type="entry name" value="Toll/Interleukin receptor TIR domain"/>
    <property type="match status" value="1"/>
</dbReference>
<keyword evidence="1" id="KW-0520">NAD</keyword>
<proteinExistence type="predicted"/>
<organism evidence="3 4">
    <name type="scientific">Rubus argutus</name>
    <name type="common">Southern blackberry</name>
    <dbReference type="NCBI Taxonomy" id="59490"/>
    <lineage>
        <taxon>Eukaryota</taxon>
        <taxon>Viridiplantae</taxon>
        <taxon>Streptophyta</taxon>
        <taxon>Embryophyta</taxon>
        <taxon>Tracheophyta</taxon>
        <taxon>Spermatophyta</taxon>
        <taxon>Magnoliopsida</taxon>
        <taxon>eudicotyledons</taxon>
        <taxon>Gunneridae</taxon>
        <taxon>Pentapetalae</taxon>
        <taxon>rosids</taxon>
        <taxon>fabids</taxon>
        <taxon>Rosales</taxon>
        <taxon>Rosaceae</taxon>
        <taxon>Rosoideae</taxon>
        <taxon>Rosoideae incertae sedis</taxon>
        <taxon>Rubus</taxon>
    </lineage>
</organism>
<accession>A0AAW1VYU5</accession>
<name>A0AAW1VYU5_RUBAR</name>
<dbReference type="AlphaFoldDB" id="A0AAW1VYU5"/>
<sequence length="279" mass="31156">MAVVHRPAPNPFFFAFGLGRAHLTSPNKLPFSAGGPFVHSSADWSVQNKIDGPEFSALERQAIKAYIDSEDLGKGNELSDLLKAIADSKFSIVVFSENYASSTWCLKELVQILKCKAEQKQIVMPVFYQVDPSHVRKQEASFAQAFAKHERDRNVNLQEVQSWKSALIEATNISGWDSRNYGGPYLMHLLPCPVGMSLGWHRRTGSYGRWRPCDTLVVSTKLEWLRCSRSDMGSKLLCVGGRWVGGLIGVIGHCWIGLCRRCSYGLGLLLFFSKLEVRG</sequence>
<dbReference type="PROSITE" id="PS50104">
    <property type="entry name" value="TIR"/>
    <property type="match status" value="1"/>
</dbReference>
<dbReference type="GO" id="GO:0007165">
    <property type="term" value="P:signal transduction"/>
    <property type="evidence" value="ECO:0007669"/>
    <property type="project" value="InterPro"/>
</dbReference>
<dbReference type="Gene3D" id="3.40.50.10140">
    <property type="entry name" value="Toll/interleukin-1 receptor homology (TIR) domain"/>
    <property type="match status" value="1"/>
</dbReference>
<feature type="domain" description="TIR" evidence="2">
    <location>
        <begin position="31"/>
        <end position="170"/>
    </location>
</feature>
<dbReference type="EMBL" id="JBEDUW010000007">
    <property type="protein sequence ID" value="KAK9912935.1"/>
    <property type="molecule type" value="Genomic_DNA"/>
</dbReference>
<evidence type="ECO:0000313" key="4">
    <source>
        <dbReference type="Proteomes" id="UP001457282"/>
    </source>
</evidence>
<dbReference type="SMART" id="SM00255">
    <property type="entry name" value="TIR"/>
    <property type="match status" value="1"/>
</dbReference>
<dbReference type="InterPro" id="IPR000157">
    <property type="entry name" value="TIR_dom"/>
</dbReference>
<protein>
    <recommendedName>
        <fullName evidence="2">TIR domain-containing protein</fullName>
    </recommendedName>
</protein>